<evidence type="ECO:0000259" key="2">
    <source>
        <dbReference type="Pfam" id="PF17919"/>
    </source>
</evidence>
<dbReference type="InterPro" id="IPR043128">
    <property type="entry name" value="Rev_trsase/Diguanyl_cyclase"/>
</dbReference>
<dbReference type="Gene3D" id="3.30.70.270">
    <property type="match status" value="1"/>
</dbReference>
<evidence type="ECO:0000256" key="1">
    <source>
        <dbReference type="ARBA" id="ARBA00023268"/>
    </source>
</evidence>
<dbReference type="InterPro" id="IPR043502">
    <property type="entry name" value="DNA/RNA_pol_sf"/>
</dbReference>
<keyword evidence="4" id="KW-1185">Reference proteome</keyword>
<name>A0A0C2N449_THEKT</name>
<dbReference type="OrthoDB" id="10058156at2759"/>
<feature type="domain" description="Reverse transcriptase/retrotransposon-derived protein RNase H-like" evidence="2">
    <location>
        <begin position="31"/>
        <end position="113"/>
    </location>
</feature>
<reference evidence="3 4" key="1">
    <citation type="journal article" date="2014" name="Genome Biol. Evol.">
        <title>The genome of the myxosporean Thelohanellus kitauei shows adaptations to nutrient acquisition within its fish host.</title>
        <authorList>
            <person name="Yang Y."/>
            <person name="Xiong J."/>
            <person name="Zhou Z."/>
            <person name="Huo F."/>
            <person name="Miao W."/>
            <person name="Ran C."/>
            <person name="Liu Y."/>
            <person name="Zhang J."/>
            <person name="Feng J."/>
            <person name="Wang M."/>
            <person name="Wang M."/>
            <person name="Wang L."/>
            <person name="Yao B."/>
        </authorList>
    </citation>
    <scope>NUCLEOTIDE SEQUENCE [LARGE SCALE GENOMIC DNA]</scope>
    <source>
        <strain evidence="3">Wuqing</strain>
    </source>
</reference>
<dbReference type="AlphaFoldDB" id="A0A0C2N449"/>
<dbReference type="Pfam" id="PF17919">
    <property type="entry name" value="RT_RNaseH_2"/>
    <property type="match status" value="1"/>
</dbReference>
<dbReference type="Proteomes" id="UP000031668">
    <property type="component" value="Unassembled WGS sequence"/>
</dbReference>
<dbReference type="PANTHER" id="PTHR37984:SF5">
    <property type="entry name" value="PROTEIN NYNRIN-LIKE"/>
    <property type="match status" value="1"/>
</dbReference>
<evidence type="ECO:0000313" key="4">
    <source>
        <dbReference type="Proteomes" id="UP000031668"/>
    </source>
</evidence>
<dbReference type="InterPro" id="IPR041577">
    <property type="entry name" value="RT_RNaseH_2"/>
</dbReference>
<protein>
    <submittedName>
        <fullName evidence="3">Transposon Tf2-8 polyprotein</fullName>
    </submittedName>
</protein>
<organism evidence="3 4">
    <name type="scientific">Thelohanellus kitauei</name>
    <name type="common">Myxosporean</name>
    <dbReference type="NCBI Taxonomy" id="669202"/>
    <lineage>
        <taxon>Eukaryota</taxon>
        <taxon>Metazoa</taxon>
        <taxon>Cnidaria</taxon>
        <taxon>Myxozoa</taxon>
        <taxon>Myxosporea</taxon>
        <taxon>Bivalvulida</taxon>
        <taxon>Platysporina</taxon>
        <taxon>Myxobolidae</taxon>
        <taxon>Thelohanellus</taxon>
    </lineage>
</organism>
<evidence type="ECO:0000313" key="3">
    <source>
        <dbReference type="EMBL" id="KII71100.1"/>
    </source>
</evidence>
<comment type="caution">
    <text evidence="3">The sequence shown here is derived from an EMBL/GenBank/DDBJ whole genome shotgun (WGS) entry which is preliminary data.</text>
</comment>
<accession>A0A0C2N449</accession>
<dbReference type="OMA" id="WTKSHEK"/>
<sequence length="113" mass="13050">MINYYQSFIHRLATATAPLTDKLKNKTKWEWNALDEELFKRLKSIVAEDVMLFPFDPRRKIVINTDASDIGLVAILGHLNDNGKIDPVAFASRKLKHTEQKYSTVEKNILTIY</sequence>
<dbReference type="PANTHER" id="PTHR37984">
    <property type="entry name" value="PROTEIN CBG26694"/>
    <property type="match status" value="1"/>
</dbReference>
<gene>
    <name evidence="3" type="ORF">RF11_04745</name>
</gene>
<dbReference type="InterPro" id="IPR050951">
    <property type="entry name" value="Retrovirus_Pol_polyprotein"/>
</dbReference>
<dbReference type="EMBL" id="JWZT01001860">
    <property type="protein sequence ID" value="KII71100.1"/>
    <property type="molecule type" value="Genomic_DNA"/>
</dbReference>
<dbReference type="SUPFAM" id="SSF56672">
    <property type="entry name" value="DNA/RNA polymerases"/>
    <property type="match status" value="1"/>
</dbReference>
<keyword evidence="1" id="KW-0511">Multifunctional enzyme</keyword>
<proteinExistence type="predicted"/>
<dbReference type="GO" id="GO:0003824">
    <property type="term" value="F:catalytic activity"/>
    <property type="evidence" value="ECO:0007669"/>
    <property type="project" value="UniProtKB-KW"/>
</dbReference>